<gene>
    <name evidence="1" type="ORF">M9H77_02632</name>
</gene>
<evidence type="ECO:0000313" key="2">
    <source>
        <dbReference type="Proteomes" id="UP001060085"/>
    </source>
</evidence>
<reference evidence="2" key="1">
    <citation type="journal article" date="2023" name="Nat. Plants">
        <title>Single-cell RNA sequencing provides a high-resolution roadmap for understanding the multicellular compartmentation of specialized metabolism.</title>
        <authorList>
            <person name="Sun S."/>
            <person name="Shen X."/>
            <person name="Li Y."/>
            <person name="Li Y."/>
            <person name="Wang S."/>
            <person name="Li R."/>
            <person name="Zhang H."/>
            <person name="Shen G."/>
            <person name="Guo B."/>
            <person name="Wei J."/>
            <person name="Xu J."/>
            <person name="St-Pierre B."/>
            <person name="Chen S."/>
            <person name="Sun C."/>
        </authorList>
    </citation>
    <scope>NUCLEOTIDE SEQUENCE [LARGE SCALE GENOMIC DNA]</scope>
</reference>
<dbReference type="EMBL" id="CM044701">
    <property type="protein sequence ID" value="KAI5681404.1"/>
    <property type="molecule type" value="Genomic_DNA"/>
</dbReference>
<protein>
    <submittedName>
        <fullName evidence="1">Uncharacterized protein</fullName>
    </submittedName>
</protein>
<sequence>MQGGMEIMEEDMGVEDIEDKYGEEHTIDHKLGVELESSKEDLLSCENSRVAEKSSEEGMLALAATPEGLRTFCDEAKKGFIARSHYWGSRNEEEEVYKLQNAKKKKERQFWAKSSGEINSKSLPRVSGTRI</sequence>
<evidence type="ECO:0000313" key="1">
    <source>
        <dbReference type="EMBL" id="KAI5681404.1"/>
    </source>
</evidence>
<name>A0ACC0C9C2_CATRO</name>
<accession>A0ACC0C9C2</accession>
<comment type="caution">
    <text evidence="1">The sequence shown here is derived from an EMBL/GenBank/DDBJ whole genome shotgun (WGS) entry which is preliminary data.</text>
</comment>
<organism evidence="1 2">
    <name type="scientific">Catharanthus roseus</name>
    <name type="common">Madagascar periwinkle</name>
    <name type="synonym">Vinca rosea</name>
    <dbReference type="NCBI Taxonomy" id="4058"/>
    <lineage>
        <taxon>Eukaryota</taxon>
        <taxon>Viridiplantae</taxon>
        <taxon>Streptophyta</taxon>
        <taxon>Embryophyta</taxon>
        <taxon>Tracheophyta</taxon>
        <taxon>Spermatophyta</taxon>
        <taxon>Magnoliopsida</taxon>
        <taxon>eudicotyledons</taxon>
        <taxon>Gunneridae</taxon>
        <taxon>Pentapetalae</taxon>
        <taxon>asterids</taxon>
        <taxon>lamiids</taxon>
        <taxon>Gentianales</taxon>
        <taxon>Apocynaceae</taxon>
        <taxon>Rauvolfioideae</taxon>
        <taxon>Vinceae</taxon>
        <taxon>Catharanthinae</taxon>
        <taxon>Catharanthus</taxon>
    </lineage>
</organism>
<proteinExistence type="predicted"/>
<keyword evidence="2" id="KW-1185">Reference proteome</keyword>
<dbReference type="Proteomes" id="UP001060085">
    <property type="component" value="Linkage Group LG01"/>
</dbReference>